<evidence type="ECO:0000313" key="1">
    <source>
        <dbReference type="EMBL" id="MDP9847996.1"/>
    </source>
</evidence>
<protein>
    <submittedName>
        <fullName evidence="1">Uncharacterized protein</fullName>
    </submittedName>
</protein>
<keyword evidence="2" id="KW-1185">Reference proteome</keyword>
<sequence length="45" mass="4913">MPIHNHHGPVTVTKDGRIIIDGRQVGTTALTFGIPTDDDTNEEDK</sequence>
<proteinExistence type="predicted"/>
<comment type="caution">
    <text evidence="1">The sequence shown here is derived from an EMBL/GenBank/DDBJ whole genome shotgun (WGS) entry which is preliminary data.</text>
</comment>
<dbReference type="EMBL" id="JAUSQU010000001">
    <property type="protein sequence ID" value="MDP9847996.1"/>
    <property type="molecule type" value="Genomic_DNA"/>
</dbReference>
<accession>A0ABT9QMK6</accession>
<gene>
    <name evidence="1" type="ORF">J2853_007207</name>
</gene>
<reference evidence="1 2" key="1">
    <citation type="submission" date="2023-07" db="EMBL/GenBank/DDBJ databases">
        <title>Sequencing the genomes of 1000 actinobacteria strains.</title>
        <authorList>
            <person name="Klenk H.-P."/>
        </authorList>
    </citation>
    <scope>NUCLEOTIDE SEQUENCE [LARGE SCALE GENOMIC DNA]</scope>
    <source>
        <strain evidence="1 2">DSM 46740</strain>
    </source>
</reference>
<organism evidence="1 2">
    <name type="scientific">Streptosporangium lutulentum</name>
    <dbReference type="NCBI Taxonomy" id="1461250"/>
    <lineage>
        <taxon>Bacteria</taxon>
        <taxon>Bacillati</taxon>
        <taxon>Actinomycetota</taxon>
        <taxon>Actinomycetes</taxon>
        <taxon>Streptosporangiales</taxon>
        <taxon>Streptosporangiaceae</taxon>
        <taxon>Streptosporangium</taxon>
    </lineage>
</organism>
<dbReference type="RefSeq" id="WP_307565035.1">
    <property type="nucleotide sequence ID" value="NZ_JAUSQU010000001.1"/>
</dbReference>
<dbReference type="Proteomes" id="UP001225356">
    <property type="component" value="Unassembled WGS sequence"/>
</dbReference>
<name>A0ABT9QMK6_9ACTN</name>
<evidence type="ECO:0000313" key="2">
    <source>
        <dbReference type="Proteomes" id="UP001225356"/>
    </source>
</evidence>